<evidence type="ECO:0000256" key="1">
    <source>
        <dbReference type="SAM" id="Phobius"/>
    </source>
</evidence>
<evidence type="ECO:0000313" key="2">
    <source>
        <dbReference type="EMBL" id="MCX2838014.1"/>
    </source>
</evidence>
<proteinExistence type="predicted"/>
<dbReference type="RefSeq" id="WP_266069263.1">
    <property type="nucleotide sequence ID" value="NZ_JAPJDA010000010.1"/>
</dbReference>
<keyword evidence="1" id="KW-0812">Transmembrane</keyword>
<keyword evidence="1" id="KW-1133">Transmembrane helix</keyword>
<dbReference type="AlphaFoldDB" id="A0A9X3CYL7"/>
<evidence type="ECO:0000313" key="3">
    <source>
        <dbReference type="Proteomes" id="UP001148482"/>
    </source>
</evidence>
<keyword evidence="3" id="KW-1185">Reference proteome</keyword>
<accession>A0A9X3CYL7</accession>
<sequence>MKTRQNMEPERIENNVKKLLEGREIQPSAAGWGKLEERLEQGRKKPTYLLWITAVAAVAALFFVLGTFFDSPFTSEAPQVVEENPAPPVLQEKTSEPKVIQIAASEENEKLEEEEKPSAERPVKNAIFEAPVASVSEAENEVASGNFSEATEEKKPLKEIHSDEDNLEVAVNENRAAVSDNEVEALLLLATAELKADTIFTVNSKDLLYQVEYELEQSFRQKVFEVVKEGISRAKTAVANRDF</sequence>
<protein>
    <submittedName>
        <fullName evidence="2">Uncharacterized protein</fullName>
    </submittedName>
</protein>
<name>A0A9X3CYL7_9FLAO</name>
<reference evidence="2" key="1">
    <citation type="submission" date="2022-11" db="EMBL/GenBank/DDBJ databases">
        <title>Salinimicrobium profundisediminis sp. nov., isolated from deep-sea sediment of the Mariana Trench.</title>
        <authorList>
            <person name="Fu H."/>
        </authorList>
    </citation>
    <scope>NUCLEOTIDE SEQUENCE</scope>
    <source>
        <strain evidence="2">MT39</strain>
    </source>
</reference>
<dbReference type="EMBL" id="JAPJDA010000010">
    <property type="protein sequence ID" value="MCX2838014.1"/>
    <property type="molecule type" value="Genomic_DNA"/>
</dbReference>
<gene>
    <name evidence="2" type="ORF">OQ279_07585</name>
</gene>
<comment type="caution">
    <text evidence="2">The sequence shown here is derived from an EMBL/GenBank/DDBJ whole genome shotgun (WGS) entry which is preliminary data.</text>
</comment>
<dbReference type="Proteomes" id="UP001148482">
    <property type="component" value="Unassembled WGS sequence"/>
</dbReference>
<keyword evidence="1" id="KW-0472">Membrane</keyword>
<organism evidence="2 3">
    <name type="scientific">Salinimicrobium profundisediminis</name>
    <dbReference type="NCBI Taxonomy" id="2994553"/>
    <lineage>
        <taxon>Bacteria</taxon>
        <taxon>Pseudomonadati</taxon>
        <taxon>Bacteroidota</taxon>
        <taxon>Flavobacteriia</taxon>
        <taxon>Flavobacteriales</taxon>
        <taxon>Flavobacteriaceae</taxon>
        <taxon>Salinimicrobium</taxon>
    </lineage>
</organism>
<feature type="transmembrane region" description="Helical" evidence="1">
    <location>
        <begin position="48"/>
        <end position="69"/>
    </location>
</feature>